<dbReference type="GO" id="GO:0051301">
    <property type="term" value="P:cell division"/>
    <property type="evidence" value="ECO:0007669"/>
    <property type="project" value="UniProtKB-KW"/>
</dbReference>
<dbReference type="GO" id="GO:1990757">
    <property type="term" value="F:ubiquitin ligase activator activity"/>
    <property type="evidence" value="ECO:0000318"/>
    <property type="project" value="GO_Central"/>
</dbReference>
<dbReference type="GO" id="GO:0031145">
    <property type="term" value="P:anaphase-promoting complex-dependent catabolic process"/>
    <property type="evidence" value="ECO:0000318"/>
    <property type="project" value="GO_Central"/>
</dbReference>
<keyword evidence="3" id="KW-0677">Repeat</keyword>
<evidence type="ECO:0000313" key="6">
    <source>
        <dbReference type="Ensembl" id="ENSXETP00000059826"/>
    </source>
</evidence>
<dbReference type="Bgee" id="ENSXETG00000031301">
    <property type="expression patterns" value="Expressed in neurula embryo and 3 other cell types or tissues"/>
</dbReference>
<evidence type="ECO:0000256" key="2">
    <source>
        <dbReference type="ARBA" id="ARBA00022574"/>
    </source>
</evidence>
<accession>A0A6I8PMD9</accession>
<name>A0A6I8PMD9_XENTR</name>
<feature type="repeat" description="WD" evidence="4">
    <location>
        <begin position="350"/>
        <end position="381"/>
    </location>
</feature>
<feature type="repeat" description="WD" evidence="4">
    <location>
        <begin position="268"/>
        <end position="309"/>
    </location>
</feature>
<dbReference type="PROSITE" id="PS50082">
    <property type="entry name" value="WD_REPEATS_2"/>
    <property type="match status" value="3"/>
</dbReference>
<dbReference type="KEGG" id="xtr:100497347"/>
<dbReference type="InterPro" id="IPR015943">
    <property type="entry name" value="WD40/YVTN_repeat-like_dom_sf"/>
</dbReference>
<dbReference type="OrthoDB" id="10263272at2759"/>
<dbReference type="GO" id="GO:1905786">
    <property type="term" value="P:positive regulation of anaphase-promoting complex-dependent catabolic process"/>
    <property type="evidence" value="ECO:0000318"/>
    <property type="project" value="GO_Central"/>
</dbReference>
<dbReference type="PANTHER" id="PTHR19918">
    <property type="entry name" value="CELL DIVISION CYCLE 20 CDC20 FIZZY -RELATED"/>
    <property type="match status" value="1"/>
</dbReference>
<dbReference type="Ensembl" id="ENSXETT00000060492">
    <property type="protein sequence ID" value="ENSXETP00000059826"/>
    <property type="gene ID" value="ENSXETG00000031301"/>
</dbReference>
<evidence type="ECO:0000256" key="4">
    <source>
        <dbReference type="PROSITE-ProRule" id="PRU00221"/>
    </source>
</evidence>
<evidence type="ECO:0000256" key="3">
    <source>
        <dbReference type="ARBA" id="ARBA00022737"/>
    </source>
</evidence>
<dbReference type="Pfam" id="PF24807">
    <property type="entry name" value="WD40_CDC20-Fz"/>
    <property type="match status" value="1"/>
</dbReference>
<evidence type="ECO:0000259" key="5">
    <source>
        <dbReference type="Pfam" id="PF24807"/>
    </source>
</evidence>
<dbReference type="PANTHER" id="PTHR19918:SF4">
    <property type="entry name" value="CELL DIVISION CYCLE PROTEIN 20 HOMOLOG B"/>
    <property type="match status" value="1"/>
</dbReference>
<dbReference type="GeneTree" id="ENSGT00950000183104"/>
<dbReference type="CTD" id="166979"/>
<comment type="similarity">
    <text evidence="1">Belongs to the WD repeat CDC20/Fizzy family.</text>
</comment>
<dbReference type="RefSeq" id="XP_004910413.1">
    <property type="nucleotide sequence ID" value="XM_004910356.4"/>
</dbReference>
<reference evidence="6" key="2">
    <citation type="submission" date="2020-05" db="UniProtKB">
        <authorList>
            <consortium name="Ensembl"/>
        </authorList>
    </citation>
    <scope>IDENTIFICATION</scope>
</reference>
<dbReference type="GO" id="GO:0010997">
    <property type="term" value="F:anaphase-promoting complex binding"/>
    <property type="evidence" value="ECO:0000318"/>
    <property type="project" value="GO_Central"/>
</dbReference>
<organism evidence="6">
    <name type="scientific">Xenopus tropicalis</name>
    <name type="common">Western clawed frog</name>
    <name type="synonym">Silurana tropicalis</name>
    <dbReference type="NCBI Taxonomy" id="8364"/>
    <lineage>
        <taxon>Eukaryota</taxon>
        <taxon>Metazoa</taxon>
        <taxon>Chordata</taxon>
        <taxon>Craniata</taxon>
        <taxon>Vertebrata</taxon>
        <taxon>Euteleostomi</taxon>
        <taxon>Amphibia</taxon>
        <taxon>Batrachia</taxon>
        <taxon>Anura</taxon>
        <taxon>Pipoidea</taxon>
        <taxon>Pipidae</taxon>
        <taxon>Xenopodinae</taxon>
        <taxon>Xenopus</taxon>
        <taxon>Silurana</taxon>
    </lineage>
</organism>
<evidence type="ECO:0000313" key="9">
    <source>
        <dbReference type="Xenbase" id="XB-GENE-1013871"/>
    </source>
</evidence>
<dbReference type="SMART" id="SM00320">
    <property type="entry name" value="WD40"/>
    <property type="match status" value="6"/>
</dbReference>
<dbReference type="InterPro" id="IPR056150">
    <property type="entry name" value="WD40_CDC20-Fz"/>
</dbReference>
<gene>
    <name evidence="6 8 9" type="primary">cdc20b</name>
</gene>
<dbReference type="AlphaFoldDB" id="A0A6I8PMD9"/>
<dbReference type="PROSITE" id="PS50294">
    <property type="entry name" value="WD_REPEATS_REGION"/>
    <property type="match status" value="2"/>
</dbReference>
<keyword evidence="8" id="KW-0132">Cell division</keyword>
<dbReference type="InterPro" id="IPR033010">
    <property type="entry name" value="Cdc20/Fizzy"/>
</dbReference>
<reference evidence="6" key="1">
    <citation type="journal article" date="2010" name="Science">
        <title>The genome of the Western clawed frog Xenopus tropicalis.</title>
        <authorList>
            <person name="Hellsten U."/>
            <person name="Harland R.M."/>
            <person name="Gilchrist M.J."/>
            <person name="Hendrix D."/>
            <person name="Jurka J."/>
            <person name="Kapitonov V."/>
            <person name="Ovcharenko I."/>
            <person name="Putnam N.H."/>
            <person name="Shu S."/>
            <person name="Taher L."/>
            <person name="Blitz I.L."/>
            <person name="Blumberg B."/>
            <person name="Dichmann D.S."/>
            <person name="Dubchak I."/>
            <person name="Amaya E."/>
            <person name="Detter J.C."/>
            <person name="Fletcher R."/>
            <person name="Gerhard D.S."/>
            <person name="Goodstein D."/>
            <person name="Graves T."/>
            <person name="Grigoriev I.V."/>
            <person name="Grimwood J."/>
            <person name="Kawashima T."/>
            <person name="Lindquist E."/>
            <person name="Lucas S.M."/>
            <person name="Mead P.E."/>
            <person name="Mitros T."/>
            <person name="Ogino H."/>
            <person name="Ohta Y."/>
            <person name="Poliakov A.V."/>
            <person name="Pollet N."/>
            <person name="Robert J."/>
            <person name="Salamov A."/>
            <person name="Sater A.K."/>
            <person name="Schmutz J."/>
            <person name="Terry A."/>
            <person name="Vize P.D."/>
            <person name="Warren W.C."/>
            <person name="Wells D."/>
            <person name="Wills A."/>
            <person name="Wilson R.K."/>
            <person name="Zimmerman L.B."/>
            <person name="Zorn A.M."/>
            <person name="Grainger R."/>
            <person name="Grammer T."/>
            <person name="Khokha M.K."/>
            <person name="Richardson P.M."/>
            <person name="Rokhsar D.S."/>
        </authorList>
    </citation>
    <scope>NUCLEOTIDE SEQUENCE [LARGE SCALE GENOMIC DNA]</scope>
    <source>
        <strain evidence="6">Nigerian</strain>
    </source>
</reference>
<dbReference type="InterPro" id="IPR001680">
    <property type="entry name" value="WD40_rpt"/>
</dbReference>
<keyword evidence="8" id="KW-0131">Cell cycle</keyword>
<dbReference type="SUPFAM" id="SSF50978">
    <property type="entry name" value="WD40 repeat-like"/>
    <property type="match status" value="1"/>
</dbReference>
<dbReference type="GO" id="GO:0005680">
    <property type="term" value="C:anaphase-promoting complex"/>
    <property type="evidence" value="ECO:0000318"/>
    <property type="project" value="GO_Central"/>
</dbReference>
<sequence length="519" mass="58469">MDWKLEKISSRRVRAEEDMMWEGVMKTLGKDLRWSRKYSMQKMNKTPDGRSSYSRFKRSIMKRRACHVPFASSPVSTKWCQNMDQIQGTGLSSSPSEELCQTPEPLVLLPYLTEIPITAIPDCAQKPPSLKDTSAPKRTQKTSKKLLSQTRLKFLQEQNFLQTVEDFKRGSCIRHDSNIKICEKDTCMWKGCLQTKKNKSLGQKTQKVHICSHTILQPDIRLHIIGLHNDYYLNLLDWNSENLVAIGLKSTAYIFSGENRTVTQKIHLSCPATYVSSVSWISSGTCLAIGTSSGEVQLWDIETQKRLRNMLGHMSVVGALSWNNHILSSGSRLGHIHHHDVRIAEHHIGTLQHKQGICSLKWSPCGNKLASGSSDGDLKIWPCDPGETKLKSPLLNMPHPTAVKAMNWCPWLSDTLAVGGGMTDGLIRIWDTNSGKNIHSANTNSQICSLLWLPQTKELLTGHGPSRNQMTIWQYPSLLKMNDYYGHKGRVLHLALSPDQRRIFSAAANGTANIWKYGN</sequence>
<keyword evidence="7" id="KW-1185">Reference proteome</keyword>
<dbReference type="Gene3D" id="2.130.10.10">
    <property type="entry name" value="YVTN repeat-like/Quinoprotein amine dehydrogenase"/>
    <property type="match status" value="1"/>
</dbReference>
<dbReference type="OMA" id="GTASVWK"/>
<reference evidence="8" key="3">
    <citation type="submission" date="2025-04" db="UniProtKB">
        <authorList>
            <consortium name="RefSeq"/>
        </authorList>
    </citation>
    <scope>IDENTIFICATION</scope>
    <source>
        <strain evidence="8">Nigerian</strain>
        <tissue evidence="8">Liver and blood</tissue>
    </source>
</reference>
<dbReference type="GeneID" id="100497347"/>
<evidence type="ECO:0000313" key="7">
    <source>
        <dbReference type="Proteomes" id="UP000008143"/>
    </source>
</evidence>
<feature type="repeat" description="WD" evidence="4">
    <location>
        <begin position="484"/>
        <end position="519"/>
    </location>
</feature>
<feature type="domain" description="CDC20/Fizzy WD40" evidence="5">
    <location>
        <begin position="226"/>
        <end position="515"/>
    </location>
</feature>
<dbReference type="Xenbase" id="XB-GENE-1013871">
    <property type="gene designation" value="cdc20b"/>
</dbReference>
<protein>
    <submittedName>
        <fullName evidence="6">Cell division cycle 20B</fullName>
    </submittedName>
    <submittedName>
        <fullName evidence="8">Cell division cycle protein 20 homolog B</fullName>
    </submittedName>
</protein>
<evidence type="ECO:0000256" key="1">
    <source>
        <dbReference type="ARBA" id="ARBA00006445"/>
    </source>
</evidence>
<proteinExistence type="inferred from homology"/>
<dbReference type="AGR" id="Xenbase:XB-GENE-1013871"/>
<evidence type="ECO:0000313" key="8">
    <source>
        <dbReference type="RefSeq" id="XP_004910413.1"/>
    </source>
</evidence>
<dbReference type="InterPro" id="IPR036322">
    <property type="entry name" value="WD40_repeat_dom_sf"/>
</dbReference>
<keyword evidence="2 4" id="KW-0853">WD repeat</keyword>
<dbReference type="Proteomes" id="UP000008143">
    <property type="component" value="Chromosome 1"/>
</dbReference>